<evidence type="ECO:0000256" key="5">
    <source>
        <dbReference type="ARBA" id="ARBA00022555"/>
    </source>
</evidence>
<reference evidence="15" key="1">
    <citation type="journal article" date="2014" name="PLoS ONE">
        <title>Transcriptome-Based Identification of ABC Transporters in the Western Tarnished Plant Bug Lygus hesperus.</title>
        <authorList>
            <person name="Hull J.J."/>
            <person name="Chaney K."/>
            <person name="Geib S.M."/>
            <person name="Fabrick J.A."/>
            <person name="Brent C.S."/>
            <person name="Walsh D."/>
            <person name="Lavine L.C."/>
        </authorList>
    </citation>
    <scope>NUCLEOTIDE SEQUENCE</scope>
</reference>
<keyword evidence="10" id="KW-0694">RNA-binding</keyword>
<reference evidence="15" key="2">
    <citation type="submission" date="2014-07" db="EMBL/GenBank/DDBJ databases">
        <authorList>
            <person name="Hull J."/>
        </authorList>
    </citation>
    <scope>NUCLEOTIDE SEQUENCE</scope>
</reference>
<dbReference type="EC" id="2.8.1.14" evidence="4"/>
<evidence type="ECO:0000256" key="2">
    <source>
        <dbReference type="ARBA" id="ARBA00004173"/>
    </source>
</evidence>
<feature type="domain" description="tRNA-specific 2-thiouridylase MnmA-like central" evidence="14">
    <location>
        <begin position="216"/>
        <end position="276"/>
    </location>
</feature>
<dbReference type="Gene3D" id="2.30.30.280">
    <property type="entry name" value="Adenine nucleotide alpha hydrolases-like domains"/>
    <property type="match status" value="1"/>
</dbReference>
<evidence type="ECO:0000313" key="15">
    <source>
        <dbReference type="EMBL" id="JAG19247.1"/>
    </source>
</evidence>
<keyword evidence="7" id="KW-0819">tRNA processing</keyword>
<dbReference type="InterPro" id="IPR004506">
    <property type="entry name" value="MnmA-like"/>
</dbReference>
<dbReference type="Gene3D" id="3.40.50.620">
    <property type="entry name" value="HUPs"/>
    <property type="match status" value="1"/>
</dbReference>
<dbReference type="InterPro" id="IPR046884">
    <property type="entry name" value="MnmA-like_central"/>
</dbReference>
<dbReference type="HAMAP" id="MF_00144">
    <property type="entry name" value="tRNA_thiouridyl_MnmA"/>
    <property type="match status" value="1"/>
</dbReference>
<dbReference type="AlphaFoldDB" id="A0A0A9XEU7"/>
<dbReference type="InterPro" id="IPR014729">
    <property type="entry name" value="Rossmann-like_a/b/a_fold"/>
</dbReference>
<dbReference type="Pfam" id="PF20258">
    <property type="entry name" value="tRNA_Me_trans_C"/>
    <property type="match status" value="1"/>
</dbReference>
<dbReference type="InterPro" id="IPR023382">
    <property type="entry name" value="MnmA-like_central_sf"/>
</dbReference>
<dbReference type="InterPro" id="IPR046885">
    <property type="entry name" value="MnmA-like_C"/>
</dbReference>
<protein>
    <recommendedName>
        <fullName evidence="4">tRNA-5-taurinomethyluridine 2-sulfurtransferase</fullName>
        <ecNumber evidence="4">2.8.1.14</ecNumber>
    </recommendedName>
</protein>
<evidence type="ECO:0000256" key="4">
    <source>
        <dbReference type="ARBA" id="ARBA00011953"/>
    </source>
</evidence>
<dbReference type="CDD" id="cd01998">
    <property type="entry name" value="MnmA_TRMU-like"/>
    <property type="match status" value="1"/>
</dbReference>
<dbReference type="GO" id="GO:0005739">
    <property type="term" value="C:mitochondrion"/>
    <property type="evidence" value="ECO:0007669"/>
    <property type="project" value="UniProtKB-SubCell"/>
</dbReference>
<dbReference type="GO" id="GO:0000049">
    <property type="term" value="F:tRNA binding"/>
    <property type="evidence" value="ECO:0007669"/>
    <property type="project" value="UniProtKB-KW"/>
</dbReference>
<comment type="subcellular location">
    <subcellularLocation>
        <location evidence="2">Mitochondrion</location>
    </subcellularLocation>
</comment>
<proteinExistence type="inferred from homology"/>
<keyword evidence="8" id="KW-0547">Nucleotide-binding</keyword>
<evidence type="ECO:0000256" key="9">
    <source>
        <dbReference type="ARBA" id="ARBA00022840"/>
    </source>
</evidence>
<evidence type="ECO:0000256" key="7">
    <source>
        <dbReference type="ARBA" id="ARBA00022694"/>
    </source>
</evidence>
<keyword evidence="6" id="KW-0808">Transferase</keyword>
<dbReference type="GO" id="GO:0005524">
    <property type="term" value="F:ATP binding"/>
    <property type="evidence" value="ECO:0007669"/>
    <property type="project" value="UniProtKB-KW"/>
</dbReference>
<comment type="similarity">
    <text evidence="3">Belongs to the MnmA/TRMU family.</text>
</comment>
<accession>A0A0A9XEU7</accession>
<keyword evidence="5" id="KW-0820">tRNA-binding</keyword>
<evidence type="ECO:0000256" key="1">
    <source>
        <dbReference type="ARBA" id="ARBA00003986"/>
    </source>
</evidence>
<dbReference type="NCBIfam" id="NF001138">
    <property type="entry name" value="PRK00143.1"/>
    <property type="match status" value="1"/>
</dbReference>
<dbReference type="NCBIfam" id="TIGR00420">
    <property type="entry name" value="trmU"/>
    <property type="match status" value="1"/>
</dbReference>
<dbReference type="FunFam" id="3.40.50.620:FF:000104">
    <property type="entry name" value="Mitochondrial tRNA-specific 2-thiouridylase 1"/>
    <property type="match status" value="1"/>
</dbReference>
<keyword evidence="11" id="KW-1015">Disulfide bond</keyword>
<dbReference type="Pfam" id="PF03054">
    <property type="entry name" value="tRNA_Me_trans"/>
    <property type="match status" value="1"/>
</dbReference>
<gene>
    <name evidence="15" type="ORF">CM83_52563</name>
</gene>
<dbReference type="Gene3D" id="2.40.30.10">
    <property type="entry name" value="Translation factors"/>
    <property type="match status" value="1"/>
</dbReference>
<dbReference type="Pfam" id="PF20259">
    <property type="entry name" value="tRNA_Me_trans_M"/>
    <property type="match status" value="1"/>
</dbReference>
<evidence type="ECO:0000256" key="8">
    <source>
        <dbReference type="ARBA" id="ARBA00022741"/>
    </source>
</evidence>
<dbReference type="EMBL" id="GBHO01024357">
    <property type="protein sequence ID" value="JAG19247.1"/>
    <property type="molecule type" value="Transcribed_RNA"/>
</dbReference>
<comment type="catalytic activity">
    <reaction evidence="12">
        <text>5-taurinomethyluridine(34) in tRNA + S-sulfanyl-L-cysteinyl-[protein] + AH2 + ATP = 5-taurinomethyl-2-thiouridine(34) in tRNA + L-cysteinyl-[protein] + A + AMP + diphosphate + H(+)</text>
        <dbReference type="Rhea" id="RHEA:47040"/>
        <dbReference type="Rhea" id="RHEA-COMP:10131"/>
        <dbReference type="Rhea" id="RHEA-COMP:11726"/>
        <dbReference type="Rhea" id="RHEA-COMP:11732"/>
        <dbReference type="Rhea" id="RHEA-COMP:11733"/>
        <dbReference type="ChEBI" id="CHEBI:13193"/>
        <dbReference type="ChEBI" id="CHEBI:15378"/>
        <dbReference type="ChEBI" id="CHEBI:17499"/>
        <dbReference type="ChEBI" id="CHEBI:29950"/>
        <dbReference type="ChEBI" id="CHEBI:30616"/>
        <dbReference type="ChEBI" id="CHEBI:33019"/>
        <dbReference type="ChEBI" id="CHEBI:61963"/>
        <dbReference type="ChEBI" id="CHEBI:87171"/>
        <dbReference type="ChEBI" id="CHEBI:87172"/>
        <dbReference type="ChEBI" id="CHEBI:456215"/>
        <dbReference type="EC" id="2.8.1.14"/>
    </reaction>
</comment>
<evidence type="ECO:0000256" key="10">
    <source>
        <dbReference type="ARBA" id="ARBA00022884"/>
    </source>
</evidence>
<evidence type="ECO:0000256" key="3">
    <source>
        <dbReference type="ARBA" id="ARBA00006191"/>
    </source>
</evidence>
<comment type="function">
    <text evidence="1">Catalyzes the 2-thiolation of uridine at the wobble position (U34) of mitochondrial tRNA(Lys), tRNA(Glu) and tRNA(Gln). Required for the formation of 5-taurinomethyl-2-thiouridine (tm5s2U) of mitochondrial tRNA(Lys), tRNA(Glu), and tRNA(Gln) at the wobble position. ATP is required to activate the C2 atom of the wobble base.</text>
</comment>
<evidence type="ECO:0000256" key="11">
    <source>
        <dbReference type="ARBA" id="ARBA00023157"/>
    </source>
</evidence>
<dbReference type="GO" id="GO:0061708">
    <property type="term" value="F:tRNA-5-taurinomethyluridine 2-sulfurtransferase"/>
    <property type="evidence" value="ECO:0007669"/>
    <property type="project" value="UniProtKB-EC"/>
</dbReference>
<evidence type="ECO:0000259" key="14">
    <source>
        <dbReference type="Pfam" id="PF20259"/>
    </source>
</evidence>
<dbReference type="SUPFAM" id="SSF52402">
    <property type="entry name" value="Adenine nucleotide alpha hydrolases-like"/>
    <property type="match status" value="1"/>
</dbReference>
<dbReference type="GO" id="GO:0002143">
    <property type="term" value="P:tRNA wobble position uridine thiolation"/>
    <property type="evidence" value="ECO:0007669"/>
    <property type="project" value="TreeGrafter"/>
</dbReference>
<name>A0A0A9XEU7_LYGHE</name>
<evidence type="ECO:0000256" key="6">
    <source>
        <dbReference type="ARBA" id="ARBA00022679"/>
    </source>
</evidence>
<organism evidence="15">
    <name type="scientific">Lygus hesperus</name>
    <name type="common">Western plant bug</name>
    <dbReference type="NCBI Taxonomy" id="30085"/>
    <lineage>
        <taxon>Eukaryota</taxon>
        <taxon>Metazoa</taxon>
        <taxon>Ecdysozoa</taxon>
        <taxon>Arthropoda</taxon>
        <taxon>Hexapoda</taxon>
        <taxon>Insecta</taxon>
        <taxon>Pterygota</taxon>
        <taxon>Neoptera</taxon>
        <taxon>Paraneoptera</taxon>
        <taxon>Hemiptera</taxon>
        <taxon>Heteroptera</taxon>
        <taxon>Panheteroptera</taxon>
        <taxon>Cimicomorpha</taxon>
        <taxon>Miridae</taxon>
        <taxon>Mirini</taxon>
        <taxon>Lygus</taxon>
    </lineage>
</organism>
<evidence type="ECO:0000259" key="13">
    <source>
        <dbReference type="Pfam" id="PF20258"/>
    </source>
</evidence>
<sequence>MNILRNIKKVAVGISGGVDSAVAALLLKRKGYEVVGVFMKNWDLTDENGYCSTEADLDDACFVCQKLNIPFHEVNFVKPYWNQVFEELISDYQNGLTPNPDILCNKYIKFKRFCDHATDRLGCDFIATGHYARRSFPETDSSSSAVRLLKAKDPDKDQTFFLCQIPQNSLQKTLFPLGDFMKSEVKKIAAENGLEKIAKKKESMGMCFIGNRHFPSFIEDYVAAKEGVFIDIDSGKIVGRHTGKHQFTIGQGCKLAGFVEKVYVARKNENEDIYVAMGHEHPVFYGRHVFTSPAHWIRTEPHELARGSFLSCQFRFQHRNPLINCIAFKRRSNELLVVLEKSIRALTAGQFAVLYRDEECLGSARITYAGPTEHTLSVNEADSCSDVDRDCNRVKSF</sequence>
<keyword evidence="9" id="KW-0067">ATP-binding</keyword>
<evidence type="ECO:0000256" key="12">
    <source>
        <dbReference type="ARBA" id="ARBA00049564"/>
    </source>
</evidence>
<dbReference type="PANTHER" id="PTHR11933">
    <property type="entry name" value="TRNA 5-METHYLAMINOMETHYL-2-THIOURIDYLATE -METHYLTRANSFERASE"/>
    <property type="match status" value="1"/>
</dbReference>
<dbReference type="PANTHER" id="PTHR11933:SF5">
    <property type="entry name" value="MITOCHONDRIAL TRNA-SPECIFIC 2-THIOURIDYLASE 1"/>
    <property type="match status" value="1"/>
</dbReference>
<feature type="domain" description="tRNA-specific 2-thiouridylase MnmA-like C-terminal" evidence="13">
    <location>
        <begin position="290"/>
        <end position="366"/>
    </location>
</feature>